<dbReference type="EMBL" id="DF973863">
    <property type="protein sequence ID" value="GAU41427.1"/>
    <property type="molecule type" value="Genomic_DNA"/>
</dbReference>
<keyword evidence="2" id="KW-1185">Reference proteome</keyword>
<evidence type="ECO:0000313" key="2">
    <source>
        <dbReference type="Proteomes" id="UP000242715"/>
    </source>
</evidence>
<dbReference type="AlphaFoldDB" id="A0A2Z6PCX5"/>
<reference evidence="2" key="1">
    <citation type="journal article" date="2017" name="Front. Plant Sci.">
        <title>Climate Clever Clovers: New Paradigm to Reduce the Environmental Footprint of Ruminants by Breeding Low Methanogenic Forages Utilizing Haplotype Variation.</title>
        <authorList>
            <person name="Kaur P."/>
            <person name="Appels R."/>
            <person name="Bayer P.E."/>
            <person name="Keeble-Gagnere G."/>
            <person name="Wang J."/>
            <person name="Hirakawa H."/>
            <person name="Shirasawa K."/>
            <person name="Vercoe P."/>
            <person name="Stefanova K."/>
            <person name="Durmic Z."/>
            <person name="Nichols P."/>
            <person name="Revell C."/>
            <person name="Isobe S.N."/>
            <person name="Edwards D."/>
            <person name="Erskine W."/>
        </authorList>
    </citation>
    <scope>NUCLEOTIDE SEQUENCE [LARGE SCALE GENOMIC DNA]</scope>
    <source>
        <strain evidence="2">cv. Daliak</strain>
    </source>
</reference>
<gene>
    <name evidence="1" type="ORF">TSUD_26070</name>
</gene>
<evidence type="ECO:0000313" key="1">
    <source>
        <dbReference type="EMBL" id="GAU41427.1"/>
    </source>
</evidence>
<sequence>MLVRGGWVSCSGRLWYFLVLIRYGGSGYVESRYVKGGYYNGGMWDLLEKGWSKLQIRVIREELRRGSKCYHRFQVETAEKRGYQRRDKGEIGEDRPGSFEGLLLMIKVERFLRAIHWGR</sequence>
<proteinExistence type="predicted"/>
<organism evidence="1 2">
    <name type="scientific">Trifolium subterraneum</name>
    <name type="common">Subterranean clover</name>
    <dbReference type="NCBI Taxonomy" id="3900"/>
    <lineage>
        <taxon>Eukaryota</taxon>
        <taxon>Viridiplantae</taxon>
        <taxon>Streptophyta</taxon>
        <taxon>Embryophyta</taxon>
        <taxon>Tracheophyta</taxon>
        <taxon>Spermatophyta</taxon>
        <taxon>Magnoliopsida</taxon>
        <taxon>eudicotyledons</taxon>
        <taxon>Gunneridae</taxon>
        <taxon>Pentapetalae</taxon>
        <taxon>rosids</taxon>
        <taxon>fabids</taxon>
        <taxon>Fabales</taxon>
        <taxon>Fabaceae</taxon>
        <taxon>Papilionoideae</taxon>
        <taxon>50 kb inversion clade</taxon>
        <taxon>NPAAA clade</taxon>
        <taxon>Hologalegina</taxon>
        <taxon>IRL clade</taxon>
        <taxon>Trifolieae</taxon>
        <taxon>Trifolium</taxon>
    </lineage>
</organism>
<dbReference type="Proteomes" id="UP000242715">
    <property type="component" value="Unassembled WGS sequence"/>
</dbReference>
<name>A0A2Z6PCX5_TRISU</name>
<protein>
    <submittedName>
        <fullName evidence="1">Uncharacterized protein</fullName>
    </submittedName>
</protein>
<accession>A0A2Z6PCX5</accession>